<comment type="cofactor">
    <cofactor evidence="3">
        <name>Zn(2+)</name>
        <dbReference type="ChEBI" id="CHEBI:29105"/>
    </cofactor>
</comment>
<dbReference type="FunFam" id="3.10.450.40:FF:000014">
    <property type="entry name" value="Peroxisomal primary amine oxidase"/>
    <property type="match status" value="1"/>
</dbReference>
<dbReference type="Pfam" id="PF01179">
    <property type="entry name" value="Cu_amine_oxid"/>
    <property type="match status" value="1"/>
</dbReference>
<dbReference type="PROSITE" id="PS01164">
    <property type="entry name" value="COPPER_AMINE_OXID_1"/>
    <property type="match status" value="1"/>
</dbReference>
<dbReference type="Gene3D" id="3.10.450.40">
    <property type="match status" value="2"/>
</dbReference>
<dbReference type="Pfam" id="PF02727">
    <property type="entry name" value="Cu_amine_oxidN2"/>
    <property type="match status" value="1"/>
</dbReference>
<dbReference type="InterPro" id="IPR049948">
    <property type="entry name" value="Cu_Am_ox_TPQ-bd"/>
</dbReference>
<dbReference type="EC" id="1.4.3.-" evidence="15"/>
<evidence type="ECO:0000259" key="16">
    <source>
        <dbReference type="Pfam" id="PF01179"/>
    </source>
</evidence>
<evidence type="ECO:0000313" key="20">
    <source>
        <dbReference type="Proteomes" id="UP000030151"/>
    </source>
</evidence>
<name>A0A0A1UP09_9HYPO</name>
<dbReference type="GO" id="GO:0009308">
    <property type="term" value="P:amine metabolic process"/>
    <property type="evidence" value="ECO:0007669"/>
    <property type="project" value="UniProtKB-UniRule"/>
</dbReference>
<dbReference type="PANTHER" id="PTHR10638">
    <property type="entry name" value="COPPER AMINE OXIDASE"/>
    <property type="match status" value="1"/>
</dbReference>
<feature type="active site" description="Proton acceptor" evidence="13">
    <location>
        <position position="309"/>
    </location>
</feature>
<evidence type="ECO:0000256" key="2">
    <source>
        <dbReference type="ARBA" id="ARBA00001936"/>
    </source>
</evidence>
<comment type="cofactor">
    <cofactor evidence="15">
        <name>Cu cation</name>
        <dbReference type="ChEBI" id="CHEBI:23378"/>
    </cofactor>
    <text evidence="15">Contains 1 topaquinone per subunit.</text>
</comment>
<dbReference type="GO" id="GO:0048038">
    <property type="term" value="F:quinone binding"/>
    <property type="evidence" value="ECO:0007669"/>
    <property type="project" value="InterPro"/>
</dbReference>
<dbReference type="eggNOG" id="KOG1186">
    <property type="taxonomic scope" value="Eukaryota"/>
</dbReference>
<dbReference type="InterPro" id="IPR016182">
    <property type="entry name" value="Cu_amine_oxidase_N-reg"/>
</dbReference>
<comment type="cofactor">
    <cofactor evidence="2">
        <name>Mn(2+)</name>
        <dbReference type="ChEBI" id="CHEBI:29035"/>
    </cofactor>
</comment>
<comment type="PTM">
    <text evidence="14 15">Topaquinone (TPQ) is generated by copper-dependent autoxidation of a specific tyrosyl residue.</text>
</comment>
<feature type="domain" description="Copper amine oxidase N2-terminal" evidence="17">
    <location>
        <begin position="7"/>
        <end position="95"/>
    </location>
</feature>
<evidence type="ECO:0000256" key="12">
    <source>
        <dbReference type="ARBA" id="ARBA00048032"/>
    </source>
</evidence>
<evidence type="ECO:0000256" key="6">
    <source>
        <dbReference type="ARBA" id="ARBA00022723"/>
    </source>
</evidence>
<evidence type="ECO:0000256" key="5">
    <source>
        <dbReference type="ARBA" id="ARBA00011738"/>
    </source>
</evidence>
<evidence type="ECO:0000256" key="8">
    <source>
        <dbReference type="ARBA" id="ARBA00023002"/>
    </source>
</evidence>
<evidence type="ECO:0000313" key="19">
    <source>
        <dbReference type="EMBL" id="EXU96342.1"/>
    </source>
</evidence>
<proteinExistence type="inferred from homology"/>
<evidence type="ECO:0000256" key="9">
    <source>
        <dbReference type="ARBA" id="ARBA00023008"/>
    </source>
</evidence>
<dbReference type="OrthoDB" id="5379943at2759"/>
<keyword evidence="9 15" id="KW-0186">Copper</keyword>
<dbReference type="InterPro" id="IPR049947">
    <property type="entry name" value="Cu_Am_Ox_Cu-bd"/>
</dbReference>
<dbReference type="GO" id="GO:0005507">
    <property type="term" value="F:copper ion binding"/>
    <property type="evidence" value="ECO:0007669"/>
    <property type="project" value="InterPro"/>
</dbReference>
<dbReference type="InterPro" id="IPR036460">
    <property type="entry name" value="Cu_amine_oxidase_C_sf"/>
</dbReference>
<evidence type="ECO:0000256" key="1">
    <source>
        <dbReference type="ARBA" id="ARBA00001935"/>
    </source>
</evidence>
<keyword evidence="7 13" id="KW-0801">TPQ</keyword>
<keyword evidence="6 15" id="KW-0479">Metal-binding</keyword>
<evidence type="ECO:0000256" key="7">
    <source>
        <dbReference type="ARBA" id="ARBA00022772"/>
    </source>
</evidence>
<evidence type="ECO:0000256" key="11">
    <source>
        <dbReference type="ARBA" id="ARBA00023211"/>
    </source>
</evidence>
<dbReference type="PROSITE" id="PS01165">
    <property type="entry name" value="COPPER_AMINE_OXID_2"/>
    <property type="match status" value="1"/>
</dbReference>
<feature type="modified residue" description="2',4',5'-topaquinone" evidence="14">
    <location>
        <position position="393"/>
    </location>
</feature>
<dbReference type="InterPro" id="IPR015798">
    <property type="entry name" value="Cu_amine_oxidase_C"/>
</dbReference>
<evidence type="ECO:0000256" key="3">
    <source>
        <dbReference type="ARBA" id="ARBA00001947"/>
    </source>
</evidence>
<protein>
    <recommendedName>
        <fullName evidence="15">Amine oxidase</fullName>
        <ecNumber evidence="15">1.4.3.-</ecNumber>
    </recommendedName>
</protein>
<feature type="domain" description="Copper amine oxidase N3-terminal" evidence="18">
    <location>
        <begin position="103"/>
        <end position="204"/>
    </location>
</feature>
<evidence type="ECO:0000256" key="13">
    <source>
        <dbReference type="PIRSR" id="PIRSR600269-50"/>
    </source>
</evidence>
<gene>
    <name evidence="19" type="ORF">X797_010604</name>
</gene>
<dbReference type="Gene3D" id="2.70.98.20">
    <property type="entry name" value="Copper amine oxidase, catalytic domain"/>
    <property type="match status" value="1"/>
</dbReference>
<dbReference type="InterPro" id="IPR000269">
    <property type="entry name" value="Cu_amine_oxidase"/>
</dbReference>
<evidence type="ECO:0000256" key="14">
    <source>
        <dbReference type="PIRSR" id="PIRSR600269-51"/>
    </source>
</evidence>
<dbReference type="FunFam" id="2.70.98.20:FF:000001">
    <property type="entry name" value="Amine oxidase"/>
    <property type="match status" value="1"/>
</dbReference>
<dbReference type="HOGENOM" id="CLU_011500_3_2_1"/>
<reference evidence="19 20" key="1">
    <citation type="submission" date="2014-02" db="EMBL/GenBank/DDBJ databases">
        <title>The genome sequence of the entomopathogenic fungus Metarhizium robertsii ARSEF 2575.</title>
        <authorList>
            <person name="Giuliano Garisto Donzelli B."/>
            <person name="Roe B.A."/>
            <person name="Macmil S.L."/>
            <person name="Krasnoff S.B."/>
            <person name="Gibson D.M."/>
        </authorList>
    </citation>
    <scope>NUCLEOTIDE SEQUENCE [LARGE SCALE GENOMIC DNA]</scope>
    <source>
        <strain evidence="19 20">ARSEF 2575</strain>
    </source>
</reference>
<dbReference type="InterPro" id="IPR015802">
    <property type="entry name" value="Cu_amine_oxidase_N3"/>
</dbReference>
<evidence type="ECO:0000259" key="17">
    <source>
        <dbReference type="Pfam" id="PF02727"/>
    </source>
</evidence>
<dbReference type="SUPFAM" id="SSF54416">
    <property type="entry name" value="Amine oxidase N-terminal region"/>
    <property type="match status" value="2"/>
</dbReference>
<evidence type="ECO:0000256" key="15">
    <source>
        <dbReference type="RuleBase" id="RU000672"/>
    </source>
</evidence>
<dbReference type="Pfam" id="PF02728">
    <property type="entry name" value="Cu_amine_oxidN3"/>
    <property type="match status" value="1"/>
</dbReference>
<evidence type="ECO:0000256" key="4">
    <source>
        <dbReference type="ARBA" id="ARBA00007983"/>
    </source>
</evidence>
<comment type="similarity">
    <text evidence="4 15">Belongs to the copper/topaquinone oxidase family.</text>
</comment>
<accession>A0A0A1UP09</accession>
<comment type="caution">
    <text evidence="19">The sequence shown here is derived from an EMBL/GenBank/DDBJ whole genome shotgun (WGS) entry which is preliminary data.</text>
</comment>
<keyword evidence="10" id="KW-1015">Disulfide bond</keyword>
<keyword evidence="8 15" id="KW-0560">Oxidoreductase</keyword>
<comment type="catalytic activity">
    <reaction evidence="12">
        <text>a primary methyl amine + O2 + H2O = an aldehyde + H2O2 + NH4(+)</text>
        <dbReference type="Rhea" id="RHEA:16153"/>
        <dbReference type="ChEBI" id="CHEBI:15377"/>
        <dbReference type="ChEBI" id="CHEBI:15379"/>
        <dbReference type="ChEBI" id="CHEBI:16240"/>
        <dbReference type="ChEBI" id="CHEBI:17478"/>
        <dbReference type="ChEBI" id="CHEBI:28938"/>
        <dbReference type="ChEBI" id="CHEBI:228804"/>
        <dbReference type="EC" id="1.4.3.21"/>
    </reaction>
</comment>
<dbReference type="SUPFAM" id="SSF49998">
    <property type="entry name" value="Amine oxidase catalytic domain"/>
    <property type="match status" value="1"/>
</dbReference>
<dbReference type="InterPro" id="IPR015800">
    <property type="entry name" value="Cu_amine_oxidase_N2"/>
</dbReference>
<sequence>MASHLPHPFDPLSGEEIQAATAIVRKAHGDELHFHVVSLQEPRKAEMLAWLADPAKAPRPRRVAEIVVIDPRNLKGHGQVYDGLVDLQSRNITKWIKASGQQPILIVEELLEVEAACRRDPKVIEQCRISGIAEHEMEKVYAEPWTITHDPRFGTGTRMIQGLMYFRPQVDNCQYQYPLDFNPIYDPSKKEIVAIDIPEVRRPLQRHPAIDYHHLYIQKNGGYRTDLKPIYITQPEGVSFNMTGTGREIEWQNWKFHIGFNYREGIVFNNITYNDKGNVRPVFYRMSIAEMVVPYGHPEPPHHRKHAFDLGEYGAGYLTNSLSLGCDCKGAIHYLDADLPTQSGEVRKVKNALCIHEEEEGILFKHTDFRDNSTIVTRARKLIVQQIFTAANYEYAVQPQWVFHQDGTMQPNIKLTGILNTFIMNPGEDLQGFGTQVKKGVNAHNHQHIFLLRINPSVDGQQNTVHMVDAVPIDAPVGSAENPYGNGFVAKRTRLETTGQAMTDYNGSTSRTWDIVNENKINSASGKPVSYKLVSRDVPNLMPKEGSLVWNRAFFARHAIHVTKYSDDELWAAGDHVVQSSGIPSRGLGTWVGNGTQNVANTDIVLWHTFGITHFPSPEDFPIMPAEGITLLLRPRNFFTSNPVMDVPPSYSITPSEIAAKRTGFDTTDKASKLAAMGSQSCCKPPKL</sequence>
<feature type="active site" description="Schiff-base intermediate with substrate; via topaquinone" evidence="13">
    <location>
        <position position="393"/>
    </location>
</feature>
<comment type="cofactor">
    <cofactor evidence="1">
        <name>Cu cation</name>
        <dbReference type="ChEBI" id="CHEBI:23378"/>
    </cofactor>
</comment>
<dbReference type="Proteomes" id="UP000030151">
    <property type="component" value="Unassembled WGS sequence"/>
</dbReference>
<dbReference type="GO" id="GO:0008131">
    <property type="term" value="F:primary methylamine oxidase activity"/>
    <property type="evidence" value="ECO:0007669"/>
    <property type="project" value="UniProtKB-EC"/>
</dbReference>
<comment type="subunit">
    <text evidence="5">Homodimer.</text>
</comment>
<keyword evidence="11" id="KW-0464">Manganese</keyword>
<dbReference type="PANTHER" id="PTHR10638:SF86">
    <property type="entry name" value="COPPER AMINE OXIDASE 1-RELATED"/>
    <property type="match status" value="1"/>
</dbReference>
<evidence type="ECO:0000259" key="18">
    <source>
        <dbReference type="Pfam" id="PF02728"/>
    </source>
</evidence>
<feature type="domain" description="Copper amine oxidase catalytic" evidence="16">
    <location>
        <begin position="232"/>
        <end position="645"/>
    </location>
</feature>
<dbReference type="AlphaFoldDB" id="A0A0A1UP09"/>
<dbReference type="EMBL" id="JELW01000051">
    <property type="protein sequence ID" value="EXU96342.1"/>
    <property type="molecule type" value="Genomic_DNA"/>
</dbReference>
<evidence type="ECO:0000256" key="10">
    <source>
        <dbReference type="ARBA" id="ARBA00023157"/>
    </source>
</evidence>
<organism evidence="19 20">
    <name type="scientific">Metarhizium robertsii</name>
    <dbReference type="NCBI Taxonomy" id="568076"/>
    <lineage>
        <taxon>Eukaryota</taxon>
        <taxon>Fungi</taxon>
        <taxon>Dikarya</taxon>
        <taxon>Ascomycota</taxon>
        <taxon>Pezizomycotina</taxon>
        <taxon>Sordariomycetes</taxon>
        <taxon>Hypocreomycetidae</taxon>
        <taxon>Hypocreales</taxon>
        <taxon>Clavicipitaceae</taxon>
        <taxon>Metarhizium</taxon>
    </lineage>
</organism>